<evidence type="ECO:0000256" key="2">
    <source>
        <dbReference type="ARBA" id="ARBA00022692"/>
    </source>
</evidence>
<dbReference type="PANTHER" id="PTHR35529">
    <property type="entry name" value="MANGANESE EFFLUX PUMP MNTP-RELATED"/>
    <property type="match status" value="1"/>
</dbReference>
<name>A0A9D2MNB2_9FIRM</name>
<evidence type="ECO:0000256" key="3">
    <source>
        <dbReference type="ARBA" id="ARBA00022989"/>
    </source>
</evidence>
<feature type="transmembrane region" description="Helical" evidence="5">
    <location>
        <begin position="169"/>
        <end position="187"/>
    </location>
</feature>
<reference evidence="6" key="2">
    <citation type="submission" date="2021-04" db="EMBL/GenBank/DDBJ databases">
        <authorList>
            <person name="Gilroy R."/>
        </authorList>
    </citation>
    <scope>NUCLEOTIDE SEQUENCE</scope>
    <source>
        <strain evidence="6">CHK192-8294</strain>
    </source>
</reference>
<accession>A0A9D2MNB2</accession>
<evidence type="ECO:0000256" key="1">
    <source>
        <dbReference type="ARBA" id="ARBA00022475"/>
    </source>
</evidence>
<keyword evidence="1" id="KW-1003">Cell membrane</keyword>
<feature type="transmembrane region" description="Helical" evidence="5">
    <location>
        <begin position="6"/>
        <end position="29"/>
    </location>
</feature>
<dbReference type="EMBL" id="DWXO01000047">
    <property type="protein sequence ID" value="HJB80258.1"/>
    <property type="molecule type" value="Genomic_DNA"/>
</dbReference>
<proteinExistence type="predicted"/>
<keyword evidence="2 5" id="KW-0812">Transmembrane</keyword>
<evidence type="ECO:0000256" key="4">
    <source>
        <dbReference type="ARBA" id="ARBA00023136"/>
    </source>
</evidence>
<sequence>MEWFSMLAAAVLFAAACNFDTVILAMGWAVRGVRPSPSHTLVIAGLTTLITWLSLVLGKGAAATLGRSFAGALGGLVLAGIGLWFVLDWLRSLGNPGQEDTPAAGKSLLGWVALAAALAVNNAGVGVAAGASGVGPALASLANFVLTLAALPLGRVLADKVAGRLLGRFALPLSGLLLIALGVWQVLGG</sequence>
<feature type="transmembrane region" description="Helical" evidence="5">
    <location>
        <begin position="137"/>
        <end position="157"/>
    </location>
</feature>
<evidence type="ECO:0000313" key="7">
    <source>
        <dbReference type="Proteomes" id="UP000823921"/>
    </source>
</evidence>
<keyword evidence="3 5" id="KW-1133">Transmembrane helix</keyword>
<evidence type="ECO:0000313" key="6">
    <source>
        <dbReference type="EMBL" id="HJB80258.1"/>
    </source>
</evidence>
<feature type="transmembrane region" description="Helical" evidence="5">
    <location>
        <begin position="41"/>
        <end position="62"/>
    </location>
</feature>
<protein>
    <submittedName>
        <fullName evidence="6">Sporulation protein</fullName>
    </submittedName>
</protein>
<dbReference type="Proteomes" id="UP000823921">
    <property type="component" value="Unassembled WGS sequence"/>
</dbReference>
<dbReference type="PANTHER" id="PTHR35529:SF2">
    <property type="entry name" value="SPORULATION PROTEIN YTAF-RELATED"/>
    <property type="match status" value="1"/>
</dbReference>
<keyword evidence="4 5" id="KW-0472">Membrane</keyword>
<feature type="transmembrane region" description="Helical" evidence="5">
    <location>
        <begin position="68"/>
        <end position="87"/>
    </location>
</feature>
<gene>
    <name evidence="6" type="ORF">H9712_04685</name>
</gene>
<organism evidence="6 7">
    <name type="scientific">Candidatus Flavonifractor intestinigallinarum</name>
    <dbReference type="NCBI Taxonomy" id="2838586"/>
    <lineage>
        <taxon>Bacteria</taxon>
        <taxon>Bacillati</taxon>
        <taxon>Bacillota</taxon>
        <taxon>Clostridia</taxon>
        <taxon>Eubacteriales</taxon>
        <taxon>Oscillospiraceae</taxon>
        <taxon>Flavonifractor</taxon>
    </lineage>
</organism>
<comment type="caution">
    <text evidence="6">The sequence shown here is derived from an EMBL/GenBank/DDBJ whole genome shotgun (WGS) entry which is preliminary data.</text>
</comment>
<dbReference type="AlphaFoldDB" id="A0A9D2MNB2"/>
<reference evidence="6" key="1">
    <citation type="journal article" date="2021" name="PeerJ">
        <title>Extensive microbial diversity within the chicken gut microbiome revealed by metagenomics and culture.</title>
        <authorList>
            <person name="Gilroy R."/>
            <person name="Ravi A."/>
            <person name="Getino M."/>
            <person name="Pursley I."/>
            <person name="Horton D.L."/>
            <person name="Alikhan N.F."/>
            <person name="Baker D."/>
            <person name="Gharbi K."/>
            <person name="Hall N."/>
            <person name="Watson M."/>
            <person name="Adriaenssens E.M."/>
            <person name="Foster-Nyarko E."/>
            <person name="Jarju S."/>
            <person name="Secka A."/>
            <person name="Antonio M."/>
            <person name="Oren A."/>
            <person name="Chaudhuri R.R."/>
            <person name="La Ragione R."/>
            <person name="Hildebrand F."/>
            <person name="Pallen M.J."/>
        </authorList>
    </citation>
    <scope>NUCLEOTIDE SEQUENCE</scope>
    <source>
        <strain evidence="6">CHK192-8294</strain>
    </source>
</reference>
<dbReference type="InterPro" id="IPR003810">
    <property type="entry name" value="Mntp/YtaF"/>
</dbReference>
<evidence type="ECO:0000256" key="5">
    <source>
        <dbReference type="SAM" id="Phobius"/>
    </source>
</evidence>